<evidence type="ECO:0000313" key="12">
    <source>
        <dbReference type="EMBL" id="SDH40953.1"/>
    </source>
</evidence>
<dbReference type="GO" id="GO:0015721">
    <property type="term" value="P:bile acid and bile salt transport"/>
    <property type="evidence" value="ECO:0007669"/>
    <property type="project" value="UniProtKB-ARBA"/>
</dbReference>
<organism evidence="12 13">
    <name type="scientific">Propionivibrio dicarboxylicus</name>
    <dbReference type="NCBI Taxonomy" id="83767"/>
    <lineage>
        <taxon>Bacteria</taxon>
        <taxon>Pseudomonadati</taxon>
        <taxon>Pseudomonadota</taxon>
        <taxon>Betaproteobacteria</taxon>
        <taxon>Rhodocyclales</taxon>
        <taxon>Rhodocyclaceae</taxon>
        <taxon>Propionivibrio</taxon>
    </lineage>
</organism>
<dbReference type="PANTHER" id="PTHR30386:SF19">
    <property type="entry name" value="MULTIDRUG EXPORT PROTEIN EMRA-RELATED"/>
    <property type="match status" value="1"/>
</dbReference>
<dbReference type="Gene3D" id="2.40.30.170">
    <property type="match status" value="1"/>
</dbReference>
<dbReference type="PANTHER" id="PTHR30386">
    <property type="entry name" value="MEMBRANE FUSION SUBUNIT OF EMRAB-TOLC MULTIDRUG EFFLUX PUMP"/>
    <property type="match status" value="1"/>
</dbReference>
<evidence type="ECO:0000256" key="9">
    <source>
        <dbReference type="SAM" id="Phobius"/>
    </source>
</evidence>
<dbReference type="Proteomes" id="UP000198607">
    <property type="component" value="Unassembled WGS sequence"/>
</dbReference>
<evidence type="ECO:0000256" key="3">
    <source>
        <dbReference type="ARBA" id="ARBA00022448"/>
    </source>
</evidence>
<evidence type="ECO:0000259" key="11">
    <source>
        <dbReference type="Pfam" id="PF25963"/>
    </source>
</evidence>
<dbReference type="EMBL" id="FNCY01000005">
    <property type="protein sequence ID" value="SDH40953.1"/>
    <property type="molecule type" value="Genomic_DNA"/>
</dbReference>
<dbReference type="OrthoDB" id="9811754at2"/>
<dbReference type="InterPro" id="IPR058633">
    <property type="entry name" value="EmrA/FarA_HH"/>
</dbReference>
<protein>
    <submittedName>
        <fullName evidence="12">Membrane fusion protein, multidrug efflux system</fullName>
    </submittedName>
</protein>
<dbReference type="FunFam" id="2.40.30.170:FF:000003">
    <property type="entry name" value="Multidrug resistance protein A"/>
    <property type="match status" value="1"/>
</dbReference>
<dbReference type="Gene3D" id="2.40.50.100">
    <property type="match status" value="1"/>
</dbReference>
<dbReference type="RefSeq" id="WP_091936493.1">
    <property type="nucleotide sequence ID" value="NZ_FNCY01000005.1"/>
</dbReference>
<dbReference type="STRING" id="83767.SAMN05660652_01687"/>
<feature type="domain" description="Multidrug export protein EmrA/FarA alpha-helical hairpin" evidence="10">
    <location>
        <begin position="98"/>
        <end position="231"/>
    </location>
</feature>
<dbReference type="Pfam" id="PF25885">
    <property type="entry name" value="HH_EMRA"/>
    <property type="match status" value="1"/>
</dbReference>
<dbReference type="SUPFAM" id="SSF111369">
    <property type="entry name" value="HlyD-like secretion proteins"/>
    <property type="match status" value="1"/>
</dbReference>
<evidence type="ECO:0000256" key="2">
    <source>
        <dbReference type="ARBA" id="ARBA00009477"/>
    </source>
</evidence>
<dbReference type="GO" id="GO:0046677">
    <property type="term" value="P:response to antibiotic"/>
    <property type="evidence" value="ECO:0007669"/>
    <property type="project" value="UniProtKB-ARBA"/>
</dbReference>
<reference evidence="12 13" key="1">
    <citation type="submission" date="2016-10" db="EMBL/GenBank/DDBJ databases">
        <authorList>
            <person name="de Groot N.N."/>
        </authorList>
    </citation>
    <scope>NUCLEOTIDE SEQUENCE [LARGE SCALE GENOMIC DNA]</scope>
    <source>
        <strain evidence="12 13">DSM 5885</strain>
    </source>
</reference>
<keyword evidence="13" id="KW-1185">Reference proteome</keyword>
<keyword evidence="5" id="KW-0997">Cell inner membrane</keyword>
<evidence type="ECO:0000256" key="1">
    <source>
        <dbReference type="ARBA" id="ARBA00004377"/>
    </source>
</evidence>
<keyword evidence="8 9" id="KW-0472">Membrane</keyword>
<comment type="similarity">
    <text evidence="2">Belongs to the membrane fusion protein (MFP) (TC 8.A.1) family.</text>
</comment>
<accession>A0A1G8C6J7</accession>
<feature type="transmembrane region" description="Helical" evidence="9">
    <location>
        <begin position="26"/>
        <end position="46"/>
    </location>
</feature>
<evidence type="ECO:0000256" key="7">
    <source>
        <dbReference type="ARBA" id="ARBA00022989"/>
    </source>
</evidence>
<evidence type="ECO:0000313" key="13">
    <source>
        <dbReference type="Proteomes" id="UP000198607"/>
    </source>
</evidence>
<name>A0A1G8C6J7_9RHOO</name>
<dbReference type="Pfam" id="PF25963">
    <property type="entry name" value="Beta-barrel_AAEA"/>
    <property type="match status" value="1"/>
</dbReference>
<evidence type="ECO:0000256" key="5">
    <source>
        <dbReference type="ARBA" id="ARBA00022519"/>
    </source>
</evidence>
<dbReference type="GO" id="GO:1990961">
    <property type="term" value="P:xenobiotic detoxification by transmembrane export across the plasma membrane"/>
    <property type="evidence" value="ECO:0007669"/>
    <property type="project" value="UniProtKB-ARBA"/>
</dbReference>
<evidence type="ECO:0000256" key="8">
    <source>
        <dbReference type="ARBA" id="ARBA00023136"/>
    </source>
</evidence>
<dbReference type="InterPro" id="IPR058634">
    <property type="entry name" value="AaeA-lik-b-barrel"/>
</dbReference>
<comment type="subcellular location">
    <subcellularLocation>
        <location evidence="1">Cell inner membrane</location>
        <topology evidence="1">Single-pass membrane protein</topology>
    </subcellularLocation>
</comment>
<keyword evidence="6 9" id="KW-0812">Transmembrane</keyword>
<dbReference type="InterPro" id="IPR050739">
    <property type="entry name" value="MFP"/>
</dbReference>
<proteinExistence type="inferred from homology"/>
<dbReference type="GO" id="GO:0005886">
    <property type="term" value="C:plasma membrane"/>
    <property type="evidence" value="ECO:0007669"/>
    <property type="project" value="UniProtKB-SubCell"/>
</dbReference>
<keyword evidence="4" id="KW-1003">Cell membrane</keyword>
<evidence type="ECO:0000256" key="4">
    <source>
        <dbReference type="ARBA" id="ARBA00022475"/>
    </source>
</evidence>
<dbReference type="AlphaFoldDB" id="A0A1G8C6J7"/>
<evidence type="ECO:0000256" key="6">
    <source>
        <dbReference type="ARBA" id="ARBA00022692"/>
    </source>
</evidence>
<evidence type="ECO:0000259" key="10">
    <source>
        <dbReference type="Pfam" id="PF25885"/>
    </source>
</evidence>
<gene>
    <name evidence="12" type="ORF">SAMN05660652_01687</name>
</gene>
<keyword evidence="7 9" id="KW-1133">Transmembrane helix</keyword>
<keyword evidence="3" id="KW-0813">Transport</keyword>
<sequence length="415" mass="44036">MSNDNTPTSAPTLAPSSADIKRKRQLLLLATGCCVAIAAYSAYWLLVARYQVDTDNAYVQGNIVQITPQIGGTVIAVEADDTDMVKAGQRLIRLDPADARIALDQAEAQLAETVREVRSLFTANAALAAGVDSRKSDLARTQTELARLSDDLARRKPLVDGGAVSREEVLHLQTAVDNAKSAESAAAANLAEAREQLAKNQSLTENTTPETHPRVLAAAAKVRDAWLANQRLGIVAPIAGMVAKRSVQVGQRVAGGTPLMAVVPLNQLWVDANFKESQLEDLRIGQPVELTADSYGQSLKYRGTVAGLAAGTGAAFSLLPAQNATGNWIKIVQRVPVRIQLDPAQLAEHPLRVGLSMNVTVDVHDKSGHSVAEAGKTAPAATTQVFDDLDKAADARVNKIVSEHLGHAVKLQRAG</sequence>
<feature type="domain" description="p-hydroxybenzoic acid efflux pump subunit AaeA-like beta-barrel" evidence="11">
    <location>
        <begin position="269"/>
        <end position="361"/>
    </location>
</feature>